<evidence type="ECO:0000259" key="6">
    <source>
        <dbReference type="Pfam" id="PF00155"/>
    </source>
</evidence>
<dbReference type="GO" id="GO:0006520">
    <property type="term" value="P:amino acid metabolic process"/>
    <property type="evidence" value="ECO:0007669"/>
    <property type="project" value="InterPro"/>
</dbReference>
<evidence type="ECO:0000256" key="2">
    <source>
        <dbReference type="ARBA" id="ARBA00007441"/>
    </source>
</evidence>
<comment type="similarity">
    <text evidence="2">Belongs to the class-I pyridoxal-phosphate-dependent aminotransferase family.</text>
</comment>
<dbReference type="PRINTS" id="PR00753">
    <property type="entry name" value="ACCSYNTHASE"/>
</dbReference>
<reference evidence="7" key="1">
    <citation type="journal article" date="2014" name="Int. J. Syst. Evol. Microbiol.">
        <title>Complete genome sequence of Corynebacterium casei LMG S-19264T (=DSM 44701T), isolated from a smear-ripened cheese.</title>
        <authorList>
            <consortium name="US DOE Joint Genome Institute (JGI-PGF)"/>
            <person name="Walter F."/>
            <person name="Albersmeier A."/>
            <person name="Kalinowski J."/>
            <person name="Ruckert C."/>
        </authorList>
    </citation>
    <scope>NUCLEOTIDE SEQUENCE</scope>
    <source>
        <strain evidence="7">KCTC 23732</strain>
    </source>
</reference>
<dbReference type="Gene3D" id="3.40.640.10">
    <property type="entry name" value="Type I PLP-dependent aspartate aminotransferase-like (Major domain)"/>
    <property type="match status" value="1"/>
</dbReference>
<gene>
    <name evidence="7" type="ORF">GCM10011450_19810</name>
</gene>
<proteinExistence type="inferred from homology"/>
<comment type="caution">
    <text evidence="7">The sequence shown here is derived from an EMBL/GenBank/DDBJ whole genome shotgun (WGS) entry which is preliminary data.</text>
</comment>
<keyword evidence="5" id="KW-0663">Pyridoxal phosphate</keyword>
<dbReference type="Proteomes" id="UP000608345">
    <property type="component" value="Unassembled WGS sequence"/>
</dbReference>
<dbReference type="GO" id="GO:0030170">
    <property type="term" value="F:pyridoxal phosphate binding"/>
    <property type="evidence" value="ECO:0007669"/>
    <property type="project" value="InterPro"/>
</dbReference>
<keyword evidence="4" id="KW-0808">Transferase</keyword>
<evidence type="ECO:0000256" key="4">
    <source>
        <dbReference type="ARBA" id="ARBA00022679"/>
    </source>
</evidence>
<dbReference type="PANTHER" id="PTHR46383">
    <property type="entry name" value="ASPARTATE AMINOTRANSFERASE"/>
    <property type="match status" value="1"/>
</dbReference>
<dbReference type="InterPro" id="IPR050596">
    <property type="entry name" value="AspAT/PAT-like"/>
</dbReference>
<dbReference type="SUPFAM" id="SSF53383">
    <property type="entry name" value="PLP-dependent transferases"/>
    <property type="match status" value="1"/>
</dbReference>
<comment type="cofactor">
    <cofactor evidence="1">
        <name>pyridoxal 5'-phosphate</name>
        <dbReference type="ChEBI" id="CHEBI:597326"/>
    </cofactor>
</comment>
<name>A0A918JMG2_9BURK</name>
<dbReference type="CDD" id="cd00609">
    <property type="entry name" value="AAT_like"/>
    <property type="match status" value="1"/>
</dbReference>
<feature type="domain" description="Aminotransferase class I/classII large" evidence="6">
    <location>
        <begin position="44"/>
        <end position="389"/>
    </location>
</feature>
<keyword evidence="3 7" id="KW-0032">Aminotransferase</keyword>
<dbReference type="PANTHER" id="PTHR46383:SF2">
    <property type="entry name" value="AMINOTRANSFERASE"/>
    <property type="match status" value="1"/>
</dbReference>
<dbReference type="InterPro" id="IPR015421">
    <property type="entry name" value="PyrdxlP-dep_Trfase_major"/>
</dbReference>
<keyword evidence="8" id="KW-1185">Reference proteome</keyword>
<evidence type="ECO:0000256" key="3">
    <source>
        <dbReference type="ARBA" id="ARBA00022576"/>
    </source>
</evidence>
<accession>A0A918JMG2</accession>
<evidence type="ECO:0000256" key="1">
    <source>
        <dbReference type="ARBA" id="ARBA00001933"/>
    </source>
</evidence>
<dbReference type="AlphaFoldDB" id="A0A918JMG2"/>
<dbReference type="GO" id="GO:0008483">
    <property type="term" value="F:transaminase activity"/>
    <property type="evidence" value="ECO:0007669"/>
    <property type="project" value="UniProtKB-KW"/>
</dbReference>
<evidence type="ECO:0000313" key="7">
    <source>
        <dbReference type="EMBL" id="GGW89644.1"/>
    </source>
</evidence>
<sequence length="412" mass="45302">MSAVLFFAAELAMSRIAKRIEKALTFQAMEVTKIAQKLKEQGQDIISLGIGEPDFTAPTIVVETLNHAAEAGLSGYSPALGITPLRAEIANYYKKHFDVSVNPEQVIITSGASGALSLACLSTLNPGDEILMPDPAYPANSNFIICAGASPRLIPCTAEERFQLSAEKIMANWNDNTRGVLIASPSNPTGTSVDSQELKKIIRAVKERNGLVIMDEIYLGLSYDRNPVSALSIDPDIIVINSFSKYFHMTGWRLGWMIVPEDIVPAVEKLASSLCICPPTLAQHAAITCFTDEAMAIYEKRRLAFKERRDYLLPELERLNLKVPVIPDGAFYIYADISHYSDNSETFARDLLHETGVAVIPGLDFGPEHASRMIRISYATGLDRLKEAIARMAPFLQKLAERNSIELPQVLS</sequence>
<evidence type="ECO:0000256" key="5">
    <source>
        <dbReference type="ARBA" id="ARBA00022898"/>
    </source>
</evidence>
<organism evidence="7 8">
    <name type="scientific">Advenella faeciporci</name>
    <dbReference type="NCBI Taxonomy" id="797535"/>
    <lineage>
        <taxon>Bacteria</taxon>
        <taxon>Pseudomonadati</taxon>
        <taxon>Pseudomonadota</taxon>
        <taxon>Betaproteobacteria</taxon>
        <taxon>Burkholderiales</taxon>
        <taxon>Alcaligenaceae</taxon>
    </lineage>
</organism>
<reference evidence="7" key="2">
    <citation type="submission" date="2020-09" db="EMBL/GenBank/DDBJ databases">
        <authorList>
            <person name="Sun Q."/>
            <person name="Kim S."/>
        </authorList>
    </citation>
    <scope>NUCLEOTIDE SEQUENCE</scope>
    <source>
        <strain evidence="7">KCTC 23732</strain>
    </source>
</reference>
<evidence type="ECO:0000313" key="8">
    <source>
        <dbReference type="Proteomes" id="UP000608345"/>
    </source>
</evidence>
<protein>
    <submittedName>
        <fullName evidence="7">Aminotransferase</fullName>
    </submittedName>
</protein>
<dbReference type="EMBL" id="BMYS01000014">
    <property type="protein sequence ID" value="GGW89644.1"/>
    <property type="molecule type" value="Genomic_DNA"/>
</dbReference>
<dbReference type="NCBIfam" id="NF005601">
    <property type="entry name" value="PRK07337.1"/>
    <property type="match status" value="1"/>
</dbReference>
<dbReference type="InterPro" id="IPR004839">
    <property type="entry name" value="Aminotransferase_I/II_large"/>
</dbReference>
<dbReference type="InterPro" id="IPR015424">
    <property type="entry name" value="PyrdxlP-dep_Trfase"/>
</dbReference>
<dbReference type="Pfam" id="PF00155">
    <property type="entry name" value="Aminotran_1_2"/>
    <property type="match status" value="1"/>
</dbReference>